<dbReference type="EMBL" id="AP018449">
    <property type="protein sequence ID" value="BBB92911.1"/>
    <property type="molecule type" value="Genomic_DNA"/>
</dbReference>
<evidence type="ECO:0000256" key="1">
    <source>
        <dbReference type="SAM" id="Phobius"/>
    </source>
</evidence>
<feature type="transmembrane region" description="Helical" evidence="1">
    <location>
        <begin position="32"/>
        <end position="51"/>
    </location>
</feature>
<evidence type="ECO:0000313" key="3">
    <source>
        <dbReference type="Proteomes" id="UP000276437"/>
    </source>
</evidence>
<dbReference type="InterPro" id="IPR014245">
    <property type="entry name" value="Spore_III_AF"/>
</dbReference>
<gene>
    <name evidence="2" type="ORF">MAMMFC1_03619</name>
</gene>
<evidence type="ECO:0000313" key="2">
    <source>
        <dbReference type="EMBL" id="BBB92911.1"/>
    </source>
</evidence>
<feature type="transmembrane region" description="Helical" evidence="1">
    <location>
        <begin position="6"/>
        <end position="25"/>
    </location>
</feature>
<dbReference type="Pfam" id="PF09581">
    <property type="entry name" value="Spore_III_AF"/>
    <property type="match status" value="1"/>
</dbReference>
<dbReference type="Proteomes" id="UP000276437">
    <property type="component" value="Chromosome"/>
</dbReference>
<organism evidence="2 3">
    <name type="scientific">Methylomusa anaerophila</name>
    <dbReference type="NCBI Taxonomy" id="1930071"/>
    <lineage>
        <taxon>Bacteria</taxon>
        <taxon>Bacillati</taxon>
        <taxon>Bacillota</taxon>
        <taxon>Negativicutes</taxon>
        <taxon>Selenomonadales</taxon>
        <taxon>Sporomusaceae</taxon>
        <taxon>Methylomusa</taxon>
    </lineage>
</organism>
<name>A0A348APB3_9FIRM</name>
<reference evidence="2 3" key="1">
    <citation type="journal article" date="2018" name="Int. J. Syst. Evol. Microbiol.">
        <title>Methylomusa anaerophila gen. nov., sp. nov., an anaerobic methanol-utilizing bacterium isolated from a microbial fuel cell.</title>
        <authorList>
            <person name="Amano N."/>
            <person name="Yamamuro A."/>
            <person name="Miyahara M."/>
            <person name="Kouzuma A."/>
            <person name="Abe T."/>
            <person name="Watanabe K."/>
        </authorList>
    </citation>
    <scope>NUCLEOTIDE SEQUENCE [LARGE SCALE GENOMIC DNA]</scope>
    <source>
        <strain evidence="2 3">MMFC1</strain>
    </source>
</reference>
<protein>
    <submittedName>
        <fullName evidence="2">Stage III sporulation protein AF</fullName>
    </submittedName>
</protein>
<keyword evidence="1" id="KW-0472">Membrane</keyword>
<dbReference type="RefSeq" id="WP_324332167.1">
    <property type="nucleotide sequence ID" value="NZ_DAINIT010000001.1"/>
</dbReference>
<sequence length="200" mass="22321">MASVTQWVKSIVFVVMFAAFLEILLPNNSMQRFVRVITGLFIMLTILNPIIDLIDSGINIRQIPALSSQADSMDGAVSHAVNYASQKRELIAREMYSKDLAKQIRATVLAVAGVADAKIEVILQEEIESQKTALIQQVIVYIQPGIMAADRKVTKVAIGNQDLSEIGNRALSDQVKDKVRHTIAELYQLRQEQIDIRQMN</sequence>
<dbReference type="NCBIfam" id="TIGR02896">
    <property type="entry name" value="spore_III_AF"/>
    <property type="match status" value="1"/>
</dbReference>
<dbReference type="AlphaFoldDB" id="A0A348APB3"/>
<keyword evidence="3" id="KW-1185">Reference proteome</keyword>
<keyword evidence="1" id="KW-1133">Transmembrane helix</keyword>
<dbReference type="KEGG" id="mana:MAMMFC1_03619"/>
<proteinExistence type="predicted"/>
<accession>A0A348APB3</accession>
<keyword evidence="1" id="KW-0812">Transmembrane</keyword>